<accession>A0A6J4RFN5</accession>
<feature type="non-terminal residue" evidence="2">
    <location>
        <position position="330"/>
    </location>
</feature>
<dbReference type="GO" id="GO:0004830">
    <property type="term" value="F:tryptophan-tRNA ligase activity"/>
    <property type="evidence" value="ECO:0007669"/>
    <property type="project" value="UniProtKB-EC"/>
</dbReference>
<feature type="compositionally biased region" description="Basic and acidic residues" evidence="1">
    <location>
        <begin position="73"/>
        <end position="82"/>
    </location>
</feature>
<feature type="non-terminal residue" evidence="2">
    <location>
        <position position="1"/>
    </location>
</feature>
<keyword evidence="2" id="KW-0436">Ligase</keyword>
<gene>
    <name evidence="2" type="ORF">AVDCRST_MAG25-1955</name>
</gene>
<dbReference type="EC" id="6.1.1.2" evidence="2"/>
<feature type="compositionally biased region" description="Low complexity" evidence="1">
    <location>
        <begin position="50"/>
        <end position="59"/>
    </location>
</feature>
<feature type="compositionally biased region" description="Low complexity" evidence="1">
    <location>
        <begin position="149"/>
        <end position="158"/>
    </location>
</feature>
<feature type="region of interest" description="Disordered" evidence="1">
    <location>
        <begin position="1"/>
        <end position="330"/>
    </location>
</feature>
<dbReference type="AlphaFoldDB" id="A0A6J4RFN5"/>
<feature type="compositionally biased region" description="Basic and acidic residues" evidence="1">
    <location>
        <begin position="24"/>
        <end position="40"/>
    </location>
</feature>
<feature type="compositionally biased region" description="Basic and acidic residues" evidence="1">
    <location>
        <begin position="180"/>
        <end position="200"/>
    </location>
</feature>
<feature type="compositionally biased region" description="Basic and acidic residues" evidence="1">
    <location>
        <begin position="223"/>
        <end position="241"/>
    </location>
</feature>
<feature type="compositionally biased region" description="Basic residues" evidence="1">
    <location>
        <begin position="270"/>
        <end position="284"/>
    </location>
</feature>
<dbReference type="EMBL" id="CADCVI010000120">
    <property type="protein sequence ID" value="CAA9469869.1"/>
    <property type="molecule type" value="Genomic_DNA"/>
</dbReference>
<name>A0A6J4RFN5_9ACTN</name>
<reference evidence="2" key="1">
    <citation type="submission" date="2020-02" db="EMBL/GenBank/DDBJ databases">
        <authorList>
            <person name="Meier V. D."/>
        </authorList>
    </citation>
    <scope>NUCLEOTIDE SEQUENCE</scope>
    <source>
        <strain evidence="2">AVDCRST_MAG25</strain>
    </source>
</reference>
<proteinExistence type="predicted"/>
<organism evidence="2">
    <name type="scientific">uncultured Rubrobacteraceae bacterium</name>
    <dbReference type="NCBI Taxonomy" id="349277"/>
    <lineage>
        <taxon>Bacteria</taxon>
        <taxon>Bacillati</taxon>
        <taxon>Actinomycetota</taxon>
        <taxon>Rubrobacteria</taxon>
        <taxon>Rubrobacterales</taxon>
        <taxon>Rubrobacteraceae</taxon>
        <taxon>environmental samples</taxon>
    </lineage>
</organism>
<feature type="compositionally biased region" description="Low complexity" evidence="1">
    <location>
        <begin position="292"/>
        <end position="303"/>
    </location>
</feature>
<keyword evidence="2" id="KW-0030">Aminoacyl-tRNA synthetase</keyword>
<feature type="compositionally biased region" description="Basic and acidic residues" evidence="1">
    <location>
        <begin position="252"/>
        <end position="269"/>
    </location>
</feature>
<sequence length="330" mass="35553">EQQTTSIQRDTAEREPPPRQLPRGPEKLGSHAGRIRELLLHRGPARHHGAAGPEGVAPEGAGGSGALPRLGHRPGEVRRLPPEQRLGARGAGVAPELRRAVRGALQDDAVQGQGAEGRGGVGERRALRLPGPDGRRHPAVQRAPRPRRGGSAPAPGARADAREALQRAVRRGLRGAGAHDPPDRRARNVARRSDEQDEQKLAVGGFLRRDPRRARRRAAQDPPRQDRLGLRGDREPGEARHHQPPGHLRRDHRQDRRDAGGRVRGEGIRRPQKRPRRGRRRGARARQGGGARPARLAEGAGRAARGGRREGAGGGLPGARRGPHEDGAGL</sequence>
<evidence type="ECO:0000313" key="2">
    <source>
        <dbReference type="EMBL" id="CAA9469869.1"/>
    </source>
</evidence>
<feature type="compositionally biased region" description="Basic residues" evidence="1">
    <location>
        <begin position="242"/>
        <end position="251"/>
    </location>
</feature>
<evidence type="ECO:0000256" key="1">
    <source>
        <dbReference type="SAM" id="MobiDB-lite"/>
    </source>
</evidence>
<protein>
    <submittedName>
        <fullName evidence="2">Tryptophanyl-tRNA synthetase</fullName>
        <ecNumber evidence="2">6.1.1.2</ecNumber>
    </submittedName>
</protein>